<reference evidence="1" key="1">
    <citation type="submission" date="2014-09" db="EMBL/GenBank/DDBJ databases">
        <authorList>
            <person name="Magalhaes I.L.F."/>
            <person name="Oliveira U."/>
            <person name="Santos F.R."/>
            <person name="Vidigal T.H.D.A."/>
            <person name="Brescovit A.D."/>
            <person name="Santos A.J."/>
        </authorList>
    </citation>
    <scope>NUCLEOTIDE SEQUENCE</scope>
    <source>
        <tissue evidence="1">Shoot tissue taken approximately 20 cm above the soil surface</tissue>
    </source>
</reference>
<name>A0A0A9HL08_ARUDO</name>
<evidence type="ECO:0000313" key="1">
    <source>
        <dbReference type="EMBL" id="JAE35536.1"/>
    </source>
</evidence>
<organism evidence="1">
    <name type="scientific">Arundo donax</name>
    <name type="common">Giant reed</name>
    <name type="synonym">Donax arundinaceus</name>
    <dbReference type="NCBI Taxonomy" id="35708"/>
    <lineage>
        <taxon>Eukaryota</taxon>
        <taxon>Viridiplantae</taxon>
        <taxon>Streptophyta</taxon>
        <taxon>Embryophyta</taxon>
        <taxon>Tracheophyta</taxon>
        <taxon>Spermatophyta</taxon>
        <taxon>Magnoliopsida</taxon>
        <taxon>Liliopsida</taxon>
        <taxon>Poales</taxon>
        <taxon>Poaceae</taxon>
        <taxon>PACMAD clade</taxon>
        <taxon>Arundinoideae</taxon>
        <taxon>Arundineae</taxon>
        <taxon>Arundo</taxon>
    </lineage>
</organism>
<dbReference type="EMBL" id="GBRH01162360">
    <property type="protein sequence ID" value="JAE35536.1"/>
    <property type="molecule type" value="Transcribed_RNA"/>
</dbReference>
<protein>
    <submittedName>
        <fullName evidence="1">Uncharacterized protein</fullName>
    </submittedName>
</protein>
<dbReference type="AlphaFoldDB" id="A0A0A9HL08"/>
<sequence>MAFFKRLKFHAIKWPSFPNLEIKESILKSNIHVHDHVVI</sequence>
<reference evidence="1" key="2">
    <citation type="journal article" date="2015" name="Data Brief">
        <title>Shoot transcriptome of the giant reed, Arundo donax.</title>
        <authorList>
            <person name="Barrero R.A."/>
            <person name="Guerrero F.D."/>
            <person name="Moolhuijzen P."/>
            <person name="Goolsby J.A."/>
            <person name="Tidwell J."/>
            <person name="Bellgard S.E."/>
            <person name="Bellgard M.I."/>
        </authorList>
    </citation>
    <scope>NUCLEOTIDE SEQUENCE</scope>
    <source>
        <tissue evidence="1">Shoot tissue taken approximately 20 cm above the soil surface</tissue>
    </source>
</reference>
<proteinExistence type="predicted"/>
<accession>A0A0A9HL08</accession>